<keyword evidence="4 8" id="KW-0418">Kinase</keyword>
<evidence type="ECO:0000256" key="1">
    <source>
        <dbReference type="ARBA" id="ARBA00010688"/>
    </source>
</evidence>
<evidence type="ECO:0000256" key="2">
    <source>
        <dbReference type="ARBA" id="ARBA00022679"/>
    </source>
</evidence>
<evidence type="ECO:0000313" key="8">
    <source>
        <dbReference type="EMBL" id="AIJ10275.1"/>
    </source>
</evidence>
<name>A0A076LNV4_9GAMM</name>
<protein>
    <recommendedName>
        <fullName evidence="6">Phosphofructokinase</fullName>
    </recommendedName>
</protein>
<sequence length="317" mass="32948">MNPIYTLTLSPSLDCSTSTAKIYPEGKLRCSQALYQPGGGGINVARAIHRMGRSAVAIYPAGGSTGAHLTTLLQEEGVAVDPIAAQAWTRQNMHVSATATGEQFRFVMPGAALTPREFDLLAQRLDQIPADALLVVSGSLPENITPSRFSALLRHLRQRGIRCVVDTSGDALMAAVSLGGLTLIKPNQKELATLSGRDMTQPASVLQAAHALVLQGAAQYVVVSLGAQGAIAVDRRAWIQVTPPPIKALTTVGAGDSMVAAMTLQLAQGGSLSALAIGGVAAGTAATLRHGTELCQASDVAEIAAYIEAHHPQPHPF</sequence>
<keyword evidence="2 6" id="KW-0808">Transferase</keyword>
<dbReference type="PANTHER" id="PTHR46566:SF2">
    <property type="entry name" value="ATP-DEPENDENT 6-PHOSPHOFRUCTOKINASE ISOZYME 2"/>
    <property type="match status" value="1"/>
</dbReference>
<comment type="similarity">
    <text evidence="1 6">Belongs to the carbohydrate kinase PfkB family.</text>
</comment>
<evidence type="ECO:0000256" key="3">
    <source>
        <dbReference type="ARBA" id="ARBA00022741"/>
    </source>
</evidence>
<dbReference type="CDD" id="cd01164">
    <property type="entry name" value="FruK_PfkB_like"/>
    <property type="match status" value="1"/>
</dbReference>
<dbReference type="AlphaFoldDB" id="A0A076LNV4"/>
<keyword evidence="5" id="KW-0067">ATP-binding</keyword>
<reference evidence="8 9" key="1">
    <citation type="journal article" date="2012" name="PLoS ONE">
        <title>Edwardsiella comparative phylogenomics reveal the new intra/inter-species taxonomic relationships, virulence evolution and niche adaptation mechanisms.</title>
        <authorList>
            <person name="Yang M."/>
            <person name="Lv Y."/>
            <person name="Xiao J."/>
            <person name="Wu H."/>
            <person name="Zheng H."/>
            <person name="Liu Q."/>
            <person name="Zhang Y."/>
            <person name="Wang Q."/>
        </authorList>
    </citation>
    <scope>NUCLEOTIDE SEQUENCE [LARGE SCALE GENOMIC DNA]</scope>
    <source>
        <strain evidence="9">080813</strain>
    </source>
</reference>
<dbReference type="KEGG" id="ete:ETEE_3865"/>
<dbReference type="NCBIfam" id="TIGR03168">
    <property type="entry name" value="1-PFK"/>
    <property type="match status" value="1"/>
</dbReference>
<dbReference type="NCBIfam" id="NF007632">
    <property type="entry name" value="PRK10294.1"/>
    <property type="match status" value="1"/>
</dbReference>
<dbReference type="InterPro" id="IPR002173">
    <property type="entry name" value="Carboh/pur_kinase_PfkB_CS"/>
</dbReference>
<dbReference type="Pfam" id="PF00294">
    <property type="entry name" value="PfkB"/>
    <property type="match status" value="1"/>
</dbReference>
<dbReference type="SUPFAM" id="SSF53613">
    <property type="entry name" value="Ribokinase-like"/>
    <property type="match status" value="1"/>
</dbReference>
<feature type="domain" description="Carbohydrate kinase PfkB" evidence="7">
    <location>
        <begin position="14"/>
        <end position="295"/>
    </location>
</feature>
<dbReference type="InterPro" id="IPR017583">
    <property type="entry name" value="Tagatose/fructose_Pkinase"/>
</dbReference>
<dbReference type="InterPro" id="IPR011611">
    <property type="entry name" value="PfkB_dom"/>
</dbReference>
<dbReference type="EMBL" id="CP006664">
    <property type="protein sequence ID" value="AIJ10275.1"/>
    <property type="molecule type" value="Genomic_DNA"/>
</dbReference>
<dbReference type="GO" id="GO:0005829">
    <property type="term" value="C:cytosol"/>
    <property type="evidence" value="ECO:0007669"/>
    <property type="project" value="TreeGrafter"/>
</dbReference>
<dbReference type="GeneID" id="33941233"/>
<evidence type="ECO:0000259" key="7">
    <source>
        <dbReference type="Pfam" id="PF00294"/>
    </source>
</evidence>
<dbReference type="HOGENOM" id="CLU_050013_0_2_6"/>
<dbReference type="RefSeq" id="WP_034163356.1">
    <property type="nucleotide sequence ID" value="NZ_CP006664.1"/>
</dbReference>
<evidence type="ECO:0000313" key="9">
    <source>
        <dbReference type="Proteomes" id="UP000028681"/>
    </source>
</evidence>
<evidence type="ECO:0000256" key="6">
    <source>
        <dbReference type="PIRNR" id="PIRNR000535"/>
    </source>
</evidence>
<dbReference type="PIRSF" id="PIRSF000535">
    <property type="entry name" value="1PFK/6PFK/LacC"/>
    <property type="match status" value="1"/>
</dbReference>
<organism evidence="8 9">
    <name type="scientific">Edwardsiella anguillarum ET080813</name>
    <dbReference type="NCBI Taxonomy" id="667120"/>
    <lineage>
        <taxon>Bacteria</taxon>
        <taxon>Pseudomonadati</taxon>
        <taxon>Pseudomonadota</taxon>
        <taxon>Gammaproteobacteria</taxon>
        <taxon>Enterobacterales</taxon>
        <taxon>Hafniaceae</taxon>
        <taxon>Edwardsiella</taxon>
    </lineage>
</organism>
<dbReference type="Proteomes" id="UP000028681">
    <property type="component" value="Chromosome"/>
</dbReference>
<evidence type="ECO:0000256" key="4">
    <source>
        <dbReference type="ARBA" id="ARBA00022777"/>
    </source>
</evidence>
<dbReference type="GO" id="GO:0003872">
    <property type="term" value="F:6-phosphofructokinase activity"/>
    <property type="evidence" value="ECO:0007669"/>
    <property type="project" value="TreeGrafter"/>
</dbReference>
<evidence type="ECO:0000256" key="5">
    <source>
        <dbReference type="ARBA" id="ARBA00022840"/>
    </source>
</evidence>
<proteinExistence type="inferred from homology"/>
<accession>A0A076LNV4</accession>
<dbReference type="GO" id="GO:0005524">
    <property type="term" value="F:ATP binding"/>
    <property type="evidence" value="ECO:0007669"/>
    <property type="project" value="UniProtKB-KW"/>
</dbReference>
<dbReference type="FunFam" id="3.40.1190.20:FF:000001">
    <property type="entry name" value="Phosphofructokinase"/>
    <property type="match status" value="1"/>
</dbReference>
<dbReference type="InterPro" id="IPR029056">
    <property type="entry name" value="Ribokinase-like"/>
</dbReference>
<gene>
    <name evidence="8" type="primary">pfkB</name>
    <name evidence="8" type="ORF">ETEE_3865</name>
</gene>
<dbReference type="Gene3D" id="3.40.1190.20">
    <property type="match status" value="1"/>
</dbReference>
<dbReference type="PANTHER" id="PTHR46566">
    <property type="entry name" value="1-PHOSPHOFRUCTOKINASE-RELATED"/>
    <property type="match status" value="1"/>
</dbReference>
<keyword evidence="3" id="KW-0547">Nucleotide-binding</keyword>
<dbReference type="PROSITE" id="PS00583">
    <property type="entry name" value="PFKB_KINASES_1"/>
    <property type="match status" value="1"/>
</dbReference>